<feature type="compositionally biased region" description="Basic and acidic residues" evidence="12">
    <location>
        <begin position="4757"/>
        <end position="4766"/>
    </location>
</feature>
<evidence type="ECO:0000256" key="7">
    <source>
        <dbReference type="ARBA" id="ARBA00022989"/>
    </source>
</evidence>
<feature type="region of interest" description="Disordered" evidence="12">
    <location>
        <begin position="981"/>
        <end position="1019"/>
    </location>
</feature>
<dbReference type="PROSITE" id="PS00232">
    <property type="entry name" value="CADHERIN_1"/>
    <property type="match status" value="2"/>
</dbReference>
<feature type="compositionally biased region" description="Basic and acidic residues" evidence="12">
    <location>
        <begin position="2802"/>
        <end position="2812"/>
    </location>
</feature>
<dbReference type="FunFam" id="2.60.40.60:FF:000092">
    <property type="entry name" value="Protocadherin 8"/>
    <property type="match status" value="1"/>
</dbReference>
<feature type="compositionally biased region" description="Low complexity" evidence="12">
    <location>
        <begin position="1567"/>
        <end position="1606"/>
    </location>
</feature>
<evidence type="ECO:0000256" key="14">
    <source>
        <dbReference type="SAM" id="SignalP"/>
    </source>
</evidence>
<evidence type="ECO:0000259" key="16">
    <source>
        <dbReference type="PROSITE" id="PS50268"/>
    </source>
</evidence>
<feature type="signal peptide" evidence="14">
    <location>
        <begin position="1"/>
        <end position="20"/>
    </location>
</feature>
<accession>A0A1I8G4U9</accession>
<feature type="region of interest" description="Disordered" evidence="12">
    <location>
        <begin position="4304"/>
        <end position="4356"/>
    </location>
</feature>
<feature type="region of interest" description="Disordered" evidence="12">
    <location>
        <begin position="1552"/>
        <end position="1630"/>
    </location>
</feature>
<dbReference type="PANTHER" id="PTHR24028">
    <property type="entry name" value="CADHERIN-87A"/>
    <property type="match status" value="1"/>
</dbReference>
<feature type="compositionally biased region" description="Low complexity" evidence="12">
    <location>
        <begin position="1260"/>
        <end position="1272"/>
    </location>
</feature>
<feature type="domain" description="CCHC-type" evidence="15">
    <location>
        <begin position="3631"/>
        <end position="3645"/>
    </location>
</feature>
<evidence type="ECO:0000313" key="18">
    <source>
        <dbReference type="WBParaSite" id="maker-uti_cns_0000761-snap-gene-0.5-mRNA-1"/>
    </source>
</evidence>
<proteinExistence type="predicted"/>
<keyword evidence="11" id="KW-0862">Zinc</keyword>
<feature type="chain" id="PRO_5009319109" evidence="14">
    <location>
        <begin position="21"/>
        <end position="5100"/>
    </location>
</feature>
<evidence type="ECO:0000256" key="5">
    <source>
        <dbReference type="ARBA" id="ARBA00022837"/>
    </source>
</evidence>
<feature type="compositionally biased region" description="Gly residues" evidence="12">
    <location>
        <begin position="1008"/>
        <end position="1018"/>
    </location>
</feature>
<keyword evidence="7 13" id="KW-1133">Transmembrane helix</keyword>
<dbReference type="Gene3D" id="2.60.40.60">
    <property type="entry name" value="Cadherins"/>
    <property type="match status" value="6"/>
</dbReference>
<feature type="domain" description="Cadherin" evidence="16">
    <location>
        <begin position="572"/>
        <end position="673"/>
    </location>
</feature>
<feature type="region of interest" description="Disordered" evidence="12">
    <location>
        <begin position="1221"/>
        <end position="1365"/>
    </location>
</feature>
<feature type="region of interest" description="Disordered" evidence="12">
    <location>
        <begin position="2802"/>
        <end position="2821"/>
    </location>
</feature>
<dbReference type="WBParaSite" id="maker-uti_cns_0000761-snap-gene-0.5-mRNA-1">
    <property type="protein sequence ID" value="maker-uti_cns_0000761-snap-gene-0.5-mRNA-1"/>
    <property type="gene ID" value="maker-uti_cns_0000761-snap-gene-0.5"/>
</dbReference>
<evidence type="ECO:0000256" key="13">
    <source>
        <dbReference type="SAM" id="Phobius"/>
    </source>
</evidence>
<keyword evidence="9" id="KW-0325">Glycoprotein</keyword>
<evidence type="ECO:0000256" key="9">
    <source>
        <dbReference type="ARBA" id="ARBA00023180"/>
    </source>
</evidence>
<reference evidence="18" key="1">
    <citation type="submission" date="2016-11" db="UniProtKB">
        <authorList>
            <consortium name="WormBaseParasite"/>
        </authorList>
    </citation>
    <scope>IDENTIFICATION</scope>
</reference>
<organism evidence="17 18">
    <name type="scientific">Macrostomum lignano</name>
    <dbReference type="NCBI Taxonomy" id="282301"/>
    <lineage>
        <taxon>Eukaryota</taxon>
        <taxon>Metazoa</taxon>
        <taxon>Spiralia</taxon>
        <taxon>Lophotrochozoa</taxon>
        <taxon>Platyhelminthes</taxon>
        <taxon>Rhabditophora</taxon>
        <taxon>Macrostomorpha</taxon>
        <taxon>Macrostomida</taxon>
        <taxon>Macrostomidae</taxon>
        <taxon>Macrostomum</taxon>
    </lineage>
</organism>
<dbReference type="SMART" id="SM00112">
    <property type="entry name" value="CA"/>
    <property type="match status" value="6"/>
</dbReference>
<dbReference type="FunFam" id="2.60.40.60:FF:000002">
    <property type="entry name" value="Protocadherin alpha 2"/>
    <property type="match status" value="1"/>
</dbReference>
<evidence type="ECO:0000256" key="4">
    <source>
        <dbReference type="ARBA" id="ARBA00022737"/>
    </source>
</evidence>
<dbReference type="Gene3D" id="2.60.120.590">
    <property type="entry name" value="Alpha-ketoglutarate-dependent dioxygenase AlkB-like"/>
    <property type="match status" value="2"/>
</dbReference>
<feature type="compositionally biased region" description="Basic and acidic residues" evidence="12">
    <location>
        <begin position="4820"/>
        <end position="4850"/>
    </location>
</feature>
<keyword evidence="8 13" id="KW-0472">Membrane</keyword>
<evidence type="ECO:0000256" key="6">
    <source>
        <dbReference type="ARBA" id="ARBA00022889"/>
    </source>
</evidence>
<keyword evidence="11" id="KW-0863">Zinc-finger</keyword>
<dbReference type="Proteomes" id="UP000095280">
    <property type="component" value="Unplaced"/>
</dbReference>
<dbReference type="Pfam" id="PF13532">
    <property type="entry name" value="2OG-FeII_Oxy_2"/>
    <property type="match status" value="1"/>
</dbReference>
<dbReference type="GO" id="GO:0007156">
    <property type="term" value="P:homophilic cell adhesion via plasma membrane adhesion molecules"/>
    <property type="evidence" value="ECO:0007669"/>
    <property type="project" value="InterPro"/>
</dbReference>
<feature type="compositionally biased region" description="Basic and acidic residues" evidence="12">
    <location>
        <begin position="4018"/>
        <end position="4043"/>
    </location>
</feature>
<dbReference type="GO" id="GO:0005509">
    <property type="term" value="F:calcium ion binding"/>
    <property type="evidence" value="ECO:0007669"/>
    <property type="project" value="UniProtKB-UniRule"/>
</dbReference>
<feature type="region of interest" description="Disordered" evidence="12">
    <location>
        <begin position="4018"/>
        <end position="4092"/>
    </location>
</feature>
<dbReference type="SUPFAM" id="SSF49313">
    <property type="entry name" value="Cadherin-like"/>
    <property type="match status" value="6"/>
</dbReference>
<keyword evidence="3 13" id="KW-0812">Transmembrane</keyword>
<evidence type="ECO:0000256" key="10">
    <source>
        <dbReference type="PROSITE-ProRule" id="PRU00043"/>
    </source>
</evidence>
<dbReference type="CDD" id="cd11304">
    <property type="entry name" value="Cadherin_repeat"/>
    <property type="match status" value="6"/>
</dbReference>
<feature type="region of interest" description="Disordered" evidence="12">
    <location>
        <begin position="780"/>
        <end position="814"/>
    </location>
</feature>
<feature type="region of interest" description="Disordered" evidence="12">
    <location>
        <begin position="4589"/>
        <end position="4619"/>
    </location>
</feature>
<feature type="compositionally biased region" description="Basic and acidic residues" evidence="12">
    <location>
        <begin position="4329"/>
        <end position="4353"/>
    </location>
</feature>
<dbReference type="InterPro" id="IPR015919">
    <property type="entry name" value="Cadherin-like_sf"/>
</dbReference>
<comment type="cofactor">
    <cofactor evidence="1">
        <name>Fe(2+)</name>
        <dbReference type="ChEBI" id="CHEBI:29033"/>
    </cofactor>
</comment>
<evidence type="ECO:0000256" key="8">
    <source>
        <dbReference type="ARBA" id="ARBA00023136"/>
    </source>
</evidence>
<dbReference type="InterPro" id="IPR001878">
    <property type="entry name" value="Znf_CCHC"/>
</dbReference>
<feature type="domain" description="Cadherin" evidence="16">
    <location>
        <begin position="242"/>
        <end position="351"/>
    </location>
</feature>
<dbReference type="InterPro" id="IPR037151">
    <property type="entry name" value="AlkB-like_sf"/>
</dbReference>
<evidence type="ECO:0000256" key="1">
    <source>
        <dbReference type="ARBA" id="ARBA00001954"/>
    </source>
</evidence>
<keyword evidence="4" id="KW-0677">Repeat</keyword>
<dbReference type="Gene3D" id="2.40.70.10">
    <property type="entry name" value="Acid Proteases"/>
    <property type="match status" value="1"/>
</dbReference>
<feature type="region of interest" description="Disordered" evidence="12">
    <location>
        <begin position="3668"/>
        <end position="3696"/>
    </location>
</feature>
<dbReference type="SUPFAM" id="SSF50630">
    <property type="entry name" value="Acid proteases"/>
    <property type="match status" value="1"/>
</dbReference>
<feature type="domain" description="Cadherin" evidence="16">
    <location>
        <begin position="361"/>
        <end position="473"/>
    </location>
</feature>
<protein>
    <submittedName>
        <fullName evidence="18">CCHC-type domain-containing protein</fullName>
    </submittedName>
</protein>
<feature type="compositionally biased region" description="Low complexity" evidence="12">
    <location>
        <begin position="1338"/>
        <end position="1364"/>
    </location>
</feature>
<name>A0A1I8G4U9_9PLAT</name>
<dbReference type="Pfam" id="PF00028">
    <property type="entry name" value="Cadherin"/>
    <property type="match status" value="4"/>
</dbReference>
<feature type="region of interest" description="Disordered" evidence="12">
    <location>
        <begin position="4813"/>
        <end position="4863"/>
    </location>
</feature>
<feature type="compositionally biased region" description="Polar residues" evidence="12">
    <location>
        <begin position="988"/>
        <end position="1003"/>
    </location>
</feature>
<keyword evidence="17" id="KW-1185">Reference proteome</keyword>
<feature type="region of interest" description="Disordered" evidence="12">
    <location>
        <begin position="4665"/>
        <end position="4772"/>
    </location>
</feature>
<evidence type="ECO:0000259" key="15">
    <source>
        <dbReference type="PROSITE" id="PS50158"/>
    </source>
</evidence>
<evidence type="ECO:0000256" key="3">
    <source>
        <dbReference type="ARBA" id="ARBA00022692"/>
    </source>
</evidence>
<keyword evidence="5 10" id="KW-0106">Calcium</keyword>
<dbReference type="InterPro" id="IPR021109">
    <property type="entry name" value="Peptidase_aspartic_dom_sf"/>
</dbReference>
<feature type="compositionally biased region" description="Basic and acidic residues" evidence="12">
    <location>
        <begin position="1281"/>
        <end position="1290"/>
    </location>
</feature>
<feature type="compositionally biased region" description="Low complexity" evidence="12">
    <location>
        <begin position="1306"/>
        <end position="1315"/>
    </location>
</feature>
<dbReference type="PRINTS" id="PR00205">
    <property type="entry name" value="CADHERIN"/>
</dbReference>
<feature type="domain" description="Cadherin" evidence="16">
    <location>
        <begin position="127"/>
        <end position="241"/>
    </location>
</feature>
<feature type="compositionally biased region" description="Gly residues" evidence="12">
    <location>
        <begin position="780"/>
        <end position="792"/>
    </location>
</feature>
<feature type="domain" description="Cadherin" evidence="16">
    <location>
        <begin position="474"/>
        <end position="572"/>
    </location>
</feature>
<feature type="region of interest" description="Disordered" evidence="12">
    <location>
        <begin position="1070"/>
        <end position="1090"/>
    </location>
</feature>
<keyword evidence="14" id="KW-0732">Signal</keyword>
<dbReference type="GO" id="GO:0005886">
    <property type="term" value="C:plasma membrane"/>
    <property type="evidence" value="ECO:0007669"/>
    <property type="project" value="InterPro"/>
</dbReference>
<feature type="compositionally biased region" description="Gly residues" evidence="12">
    <location>
        <begin position="802"/>
        <end position="814"/>
    </location>
</feature>
<feature type="domain" description="Cadherin" evidence="16">
    <location>
        <begin position="677"/>
        <end position="769"/>
    </location>
</feature>
<dbReference type="GO" id="GO:0003676">
    <property type="term" value="F:nucleic acid binding"/>
    <property type="evidence" value="ECO:0007669"/>
    <property type="project" value="InterPro"/>
</dbReference>
<dbReference type="CDD" id="cd00303">
    <property type="entry name" value="retropepsin_like"/>
    <property type="match status" value="1"/>
</dbReference>
<feature type="region of interest" description="Disordered" evidence="12">
    <location>
        <begin position="4883"/>
        <end position="4908"/>
    </location>
</feature>
<dbReference type="SUPFAM" id="SSF48695">
    <property type="entry name" value="Multiheme cytochromes"/>
    <property type="match status" value="1"/>
</dbReference>
<dbReference type="InterPro" id="IPR036280">
    <property type="entry name" value="Multihaem_cyt_sf"/>
</dbReference>
<keyword evidence="11" id="KW-0479">Metal-binding</keyword>
<dbReference type="PROSITE" id="PS50158">
    <property type="entry name" value="ZF_CCHC"/>
    <property type="match status" value="1"/>
</dbReference>
<feature type="compositionally biased region" description="Basic and acidic residues" evidence="12">
    <location>
        <begin position="4702"/>
        <end position="4713"/>
    </location>
</feature>
<feature type="compositionally biased region" description="Acidic residues" evidence="12">
    <location>
        <begin position="4606"/>
        <end position="4619"/>
    </location>
</feature>
<dbReference type="PANTHER" id="PTHR24028:SF146">
    <property type="entry name" value="CADHERIN 96CB, ISOFORM D-RELATED"/>
    <property type="match status" value="1"/>
</dbReference>
<dbReference type="PROSITE" id="PS50268">
    <property type="entry name" value="CADHERIN_2"/>
    <property type="match status" value="6"/>
</dbReference>
<feature type="compositionally biased region" description="Polar residues" evidence="12">
    <location>
        <begin position="1246"/>
        <end position="1259"/>
    </location>
</feature>
<evidence type="ECO:0000256" key="2">
    <source>
        <dbReference type="ARBA" id="ARBA00004167"/>
    </source>
</evidence>
<dbReference type="InterPro" id="IPR002126">
    <property type="entry name" value="Cadherin-like_dom"/>
</dbReference>
<feature type="transmembrane region" description="Helical" evidence="13">
    <location>
        <begin position="822"/>
        <end position="846"/>
    </location>
</feature>
<dbReference type="InterPro" id="IPR020894">
    <property type="entry name" value="Cadherin_CS"/>
</dbReference>
<dbReference type="GO" id="GO:0008270">
    <property type="term" value="F:zinc ion binding"/>
    <property type="evidence" value="ECO:0007669"/>
    <property type="project" value="UniProtKB-KW"/>
</dbReference>
<sequence>MQLVGLMSALLAAMAAAVCAVPNDCSRISADLTEGSPPDTPVVNLGDKLGLAVGQAEFALLNDRTDGHLLSLNSKSGLVLAWTSSGSCDRSGCVVAIMVQVSYGDSIRLCTVRLRLEERNNHAPEFKVTSPIVEVSELAELDTRVGLRLVVTDRDSPRYGVARLQLTPFDPKDTGLFDVAPLEPNEKDHRVVLLLRGKLDRETKAEHHMLLTAFDGGSPPKSASLNLTVRVRDENDHAPVWVTKNFRFNLTENAEGGQLIVKLEATDEDAGPNGRIIYLFNDPRPSREAQMFYLHPNSGELQVAHGAVLDYERTSVYRIPVVARDRGVVPKQIEQTIIIELQDYNDNVPVISVRGLPVKPGGGPHTLSIRENQPPGQTIGYVVARDDDSGNNSHVECNLGSPGEGKIRFRLQQQQRHKPQVVFKLITDDTFDWEATPTVQETVWCHDNGVPRLSASQLITVVILDENDSPPTFDRQVFELAFDEEQQPGIQIHRFEAVDRDQSPTLVYSLDDEGQRIATLGSSTGVLRSAVRFDRESCDQYRFSVHVTDGVHSASAEVRLTIRDVNDHAPEWHPPFTLEIKENSPPSSHVGRVNATDRDADVNGQVKFFVGHNPYFAIRPTGEIFTKSNNLDRERTPSIQLNVTAYDFGQPSRHRSTIVHVTLLDENDNAPVFYFPSPANNRLNVSCDYGPDDVVAKVIANDSDSGENGRLTFNLTGSGQDHFRINPDTGELSLAKSLECGAYQHRFTLTIRATDRGSPAQTRIATLLVATTPKRLGAAGTAGSGSANGFGSDGRANSAAGSGRGPDGSGGGGGLGDRDSSLAAIVGLIIATAILIVILVFAICLLRRRNFHQQTDGFGMADRHKRAHLESSVARSASMPPPASSLLEHALIKKDRNMFSPSPPPYYYTCEPRDGGLGRQQRRRAHQQQQVHAMHQLASPPLRQHHGYQTIRVLNPAIDERADYSRLPAASASAAAAISSMDDDDTLDCQQPASSEVRTQALVSSEPGSGGGGGGANGGSSIKKRCEFNQGLVTSALPVFHRVSPIVEFKTDSTLERLLKRPDISLLLASRSTNRSSRSGSSSRQSRLASHLRQNLAHQVGLVQQPQGPGKWNFAGLFRFKEPRVLAPPVKSLFAALNPVCQGWWEVCTLYLPLAAADPPTLSRKSTQGTRPRVCSRQSLGLLDRLGSGAGDPIQWLRPNLGMRVWLANLQAVVLLNSEGPAGPAGRSQPTDSTVAKEGPAGSAGRSDQSYQTQNTQRPASSAGGSKGTASSEPKGPAKSGRSDEAQRARLERKRAKQRAKRQAKKGAAGAKAAASTMDAEATGVPRQPDGPAGGSSGSSAAALPGDAAAAAEAETTAQQMATANKEVPSGATFAAKAKAKIPGVIIQGRDQDWTTDQLQKVWSAVDSYLIELTVEEGISIGIERMVLRSTFVLIAPSSEEDARQLLQRLPTVSLDADLGGALFLREGQRPKTIPYVVFVPAKSTAAGPDVIRRVLLRLNPDLPASGLVYHRKVRRGETGNSIVLGLSSTWASRYPNGSSFQLGALKLKMRRGKSAKGKATANPGISGKSGAQSKAQGKAQADPKAKAASRPSASSSSATAVTAPAKPREPNLPVGEGVEDEAGSSESELSSATLHCVSASVNLMKIAELYRPGLILIQEPWMRNGKLPNIPSGYSDFYELTDLRPIETCEDVDHMAETLTGCIIEAYEAACPARAYKGKTSAPWWNPELGKLRRKAKSLHRRAMKTGNPEDMELFRQASRNFKSEVRKAKEFGYADDVTAIVAGPSPSTLRDLMQSFIRKAESWANDNGLELSEPKTVAIMFTSRLRWNIRPLQLYGRDIAFAHQTRCLGVILDHRLNWSSHVKAKAKRASAILAQLRRALGTSWGLSPKRPWWIYTSVVRPAITYASVVWVSATQVKSHADLLNTIQGRACRLICNATRSTPFAGMGAFLNLPPLDLFIRGEAARTTRRLIDAGVKFIYMRAPAKRNLVPHSDLCLNFLNECQANRVFTDGIASTLNLRQRYSVAIDSRDNINDQWNPGELHCYTDGSKQSANTGFGVGIFLNGRVIATHAQYTGVNSSVFQNEVLAISSCTAELLATGVTAWIRTQHRSTWANRTNCRQSRGAVPQPSHQLRKLLLRLSRRDIRAATMTLSGHGCFSRHQYLQGNATNATCSFCNSDSQLPSDCTPFLYADDLAIAVQGLTVEEAETKAQAAIDAVSDWANEWRMELAPNKCAASLFTTTAGEASRELRLRLNDAPLSTDRQPRFLGVILDRLLSFTAHAANVAGRARARCGVLAALSGSNWGAKQSDVRQLYTAYVRPVLEYAAGAWMPTACRTAIDHLDRAQRLGARIITGCPRNTRSEVLEREAGLPPMAVRAEMHAGLLHERALRLPHDNPLRACAASVGPRRRLQSARGWRETAASVCSAAGLSGFPREPVHAIPTTPPWAVLDSIYNAAATEAASTSSLAWHLACTAGRLPPQPTSDLTRRQERLICQLRADRCPALRGFQAAIGVDVAPTCRFCGDGEETAAHLLISCPALTSHRCRLWGPSPEPAAVFENCVAIEKSGAYNLPDQVSLQSHNLPIRLTLVRRFLGPERVRLSRERILSNAEWPQPPPAGLPAEQRRSASSSKRLAAVQAAFLTLHLTATVAAWHPEEATLLKLLIEQVTGRLFNSAILWCLRQQHAVDWFAWSDCTVSNDRPLPGTTVAMLFLGDGERKLRLRRSNSKSKSEITLQSGDLCLMDGGYCFDNSWQQRLESGGVGSAKTALVACFMCCHHRRESEVLQPVDVSEAEGLIECSPKAETESEHADNGAANSEGASSVPKISFTALSDALTVALNSSLSQAVSEAVSTALIARAAEAQEAACQVDSNELDCLRKDAEKSAARCKSSTAGLPQINLLQLMYMAHGPVEINLPGSYQLDRTKDGVHACISFMPSFLNRTVGQNFMESLKQDLAWKQLTYTTKDGKERQEPRLTCYVGPDFEYYGNSLKNCNDWNPKLQDLKEIVEKAVGRQFNACMCYMYRNGRDSLGWHCEKEKPLGEHPYIAAVSLGQARYLEFSRKGREDRYVRLRSAHGDLVVTEGAIEDLYIHRVPKDPMARRTSYAFSFRWIEPTHRSDAPKLLQKVAPKLLQRWCRSCYKGGAEAATKMVPKLLQRWCRSCYKGGAEAATKMVPKLLQRWCRSCYKDGAEAATKVVPKLLQRWCRSCYKDGAEAATKVVPKLLQRWCRSCYKGGAEAATKMVPKLLQRWCRSCYKGGAEAATKMAKLLQRWRRNCYKARQGLLTVGTSARELLNLHEVRVSFSRLSYLLLRAQHLTEGCDSAKLVAALPTLLDQPGDFPEELKQLYFTGAAFLLKASRQPQARHLYFTGLDDLGQNIRPQDVRTMMAALQQQMERPVSKSVKIVKYTPSQDIHVWLAAFEQRCEMERIEDPIEMKQHLVASLDLATAYPALLSMHLPRYAGYEEVRQRLIERFARHGGADEYRELLRRRQQGKNESAEEYADALRTLGERAYPRMHPEDRERELADQFLAGIRTTPDLRERLYWVRPNNLLAAIRELHRLEGAKELAQRSAQPPVRMLNGERDGDPTPDATAQALLALTDLLEKQQRLLDNLVQRDQQQKTSPPSKAMICYGCGQPGHRNAQCPLRQNQGNGETESAHGNALRRAQAPATWQTPNAHQKKRMSAAQTPMPSPTVAHHEAECGGFVDTSDDQKIHAREADPYVTGRLAGREVPFLLDSGSRKNFLGASTWANVRRRMPRCIISHAIPDCVTMYDGTQLPLACKVIIPVEFGDVVADTEFLVTVTDCENLLGINFMREHCQNLDFAQGMLKFNNGACIPVRYSRRELQSCRVYTSEKCTLPPRSSALLAVQLDVGHPENRGSPSIVELVKSRLHPSCNTLEAAPALMTMPEGRGYIEVVNTADCEVFLQSGIRVGVATPLRTADLMYLEETPEPEVRHLPRSPEESSTAWLEEVEINSELSEDQRQRVRDLLVECQAAFSKHLLDAGLTHLLHHRKGKDHANADALSRRPETPPVDFEHGRLLEHPGSAARPGDDTSLEPELDTTREATARAARTKKVHTRNKEAETALAEDLEATAPAVLQHDDHRCSQRLETGLDTNPEATDTSALRSDAHADCRYLEIRPDKPSEATADVDLLDDVQDCGSRNLETPMDHDSEATEQAALLMTAHNANPDQQCKFNSPEFCAESSRRVDRGQTLATAARSTLCPPSRQTAAHRLCGKSSPPLRHRPVLEKTHPMTTMIEPTATAACDEACFTCCVSPYSQESPGLCSGGKCTAPAAEIPVKRATMRTSKRDQRSYADVVRQSPSERPNPDADKTESRDQLRATEAETEEIRNPQPCRAVLTDFMRMPMTRQQFVDAQRADRAISYVLNLVENKALKPEFDARLRLTKEQRNLLGYYDNLREDNGLLMIDLTDGQQPRSSPLCGHLGQTKTLKRLRERFWRPGLARVTENFITTELAKERLHLHQQLRDEHYSNLPAAKKLQPGDLVFLNNPVLEPDEAAKFHRPRKALYEVVEPKGEVVYKIRRRVPNPRARRDELVVHRRNLLLVPDADYQLTSDPEVDQAKKRCRLTDAPDGAGPATLTPIPEDDPDEDDDDDDAWPAFRWRFRPLAIPDVQPGGGPVTTPANQASAFRREPLPYEMHKRPLHVSSSSSSDAEQGRPSRSRRRPGTPVSPETMGIPRRPLETINRRLRAEGNGSARPTRQAEWEATPNIGTQAKPFARSGEPCSSTPRSGQRHSPEVIDLTRDSPSPDATARTLMVDRIAAALAYVQLEQQVMRGLADIRLQVRNSLPDIDGARPAARERVGSEHHGRPGGTDERGGDLDDARHPDAAPSPMSWTDDTQGAAACSSAVWTDLAASLRRTLPRAPPPSPERPAETLDTGTQTESPIPEYRATVIAAGANLISAVLVRAARQGGEIVDLGGPIWAELRQTTAEERSRLFAEAVGLAGPDLERPNRPYALHLAAVRVARFMGGGEEDLPMLLMTPPRQGLLTVGTSARELLNLHEVRVSFSRLSYLLLRAQHLTEGCDSAKLVAALPTLLDQPGDFPEELKQLYFTGAAFLLKASRQPQARHLYFKFIR</sequence>
<dbReference type="InterPro" id="IPR050174">
    <property type="entry name" value="Protocadherin/Cadherin-CA"/>
</dbReference>
<dbReference type="SUPFAM" id="SSF51197">
    <property type="entry name" value="Clavaminate synthase-like"/>
    <property type="match status" value="1"/>
</dbReference>
<evidence type="ECO:0000256" key="12">
    <source>
        <dbReference type="SAM" id="MobiDB-lite"/>
    </source>
</evidence>
<feature type="compositionally biased region" description="Basic residues" evidence="12">
    <location>
        <begin position="1291"/>
        <end position="1305"/>
    </location>
</feature>
<comment type="subcellular location">
    <subcellularLocation>
        <location evidence="2">Membrane</location>
        <topology evidence="2">Single-pass membrane protein</topology>
    </subcellularLocation>
</comment>
<keyword evidence="6" id="KW-0130">Cell adhesion</keyword>
<dbReference type="InterPro" id="IPR027450">
    <property type="entry name" value="AlkB-like"/>
</dbReference>
<evidence type="ECO:0000313" key="17">
    <source>
        <dbReference type="Proteomes" id="UP000095280"/>
    </source>
</evidence>
<evidence type="ECO:0000256" key="11">
    <source>
        <dbReference type="PROSITE-ProRule" id="PRU00047"/>
    </source>
</evidence>